<proteinExistence type="inferred from homology"/>
<organism evidence="7 9">
    <name type="scientific">Leclercia adecarboxylata</name>
    <dbReference type="NCBI Taxonomy" id="83655"/>
    <lineage>
        <taxon>Bacteria</taxon>
        <taxon>Pseudomonadati</taxon>
        <taxon>Pseudomonadota</taxon>
        <taxon>Gammaproteobacteria</taxon>
        <taxon>Enterobacterales</taxon>
        <taxon>Enterobacteriaceae</taxon>
        <taxon>Leclercia</taxon>
    </lineage>
</organism>
<evidence type="ECO:0000256" key="3">
    <source>
        <dbReference type="HAMAP-Rule" id="MF_00941"/>
    </source>
</evidence>
<dbReference type="PROSITE" id="PS00893">
    <property type="entry name" value="NUDIX_BOX"/>
    <property type="match status" value="1"/>
</dbReference>
<comment type="catalytic activity">
    <reaction evidence="3">
        <text>GDP-alpha-D-mannose + H2O = D-mannose + GDP + H(+)</text>
        <dbReference type="Rhea" id="RHEA:28102"/>
        <dbReference type="ChEBI" id="CHEBI:4208"/>
        <dbReference type="ChEBI" id="CHEBI:15377"/>
        <dbReference type="ChEBI" id="CHEBI:15378"/>
        <dbReference type="ChEBI" id="CHEBI:57527"/>
        <dbReference type="ChEBI" id="CHEBI:58189"/>
    </reaction>
</comment>
<feature type="compositionally biased region" description="Polar residues" evidence="4">
    <location>
        <begin position="185"/>
        <end position="197"/>
    </location>
</feature>
<dbReference type="CDD" id="cd03430">
    <property type="entry name" value="NUDIX_GDPMH_NudD"/>
    <property type="match status" value="1"/>
</dbReference>
<reference evidence="8" key="2">
    <citation type="submission" date="2017-09" db="EMBL/GenBank/DDBJ databases">
        <title>FDA dAtabase for Regulatory Grade micrObial Sequences (FDA-ARGOS): Supporting development and validation of Infectious Disease Dx tests.</title>
        <authorList>
            <person name="Minogue T."/>
            <person name="Wolcott M."/>
            <person name="Wasieloski L."/>
            <person name="Aguilar W."/>
            <person name="Moore D."/>
            <person name="Tallon L."/>
            <person name="Sadzewicz L."/>
            <person name="Ott S."/>
            <person name="Zhao X."/>
            <person name="Nagaraj S."/>
            <person name="Vavikolanu K."/>
            <person name="Aluvathingal J."/>
            <person name="Nadendla S."/>
            <person name="Sichtig H."/>
        </authorList>
    </citation>
    <scope>NUCLEOTIDE SEQUENCE [LARGE SCALE GENOMIC DNA]</scope>
    <source>
        <strain evidence="8">FDAARGOS_404</strain>
    </source>
</reference>
<dbReference type="InterPro" id="IPR028613">
    <property type="entry name" value="GDPMH_Gmm"/>
</dbReference>
<dbReference type="EC" id="3.6.1.-" evidence="3"/>
<dbReference type="AlphaFoldDB" id="A0A4U9I446"/>
<protein>
    <recommendedName>
        <fullName evidence="3">GDP-mannose mannosyl hydrolase</fullName>
        <shortName evidence="3">GDPMH</shortName>
        <ecNumber evidence="3">3.6.1.-</ecNumber>
    </recommendedName>
</protein>
<accession>A0A4U9I446</accession>
<dbReference type="EMBL" id="PDLK01000002">
    <property type="protein sequence ID" value="PHH05065.1"/>
    <property type="molecule type" value="Genomic_DNA"/>
</dbReference>
<keyword evidence="2 3" id="KW-0460">Magnesium</keyword>
<feature type="binding site" evidence="3">
    <location>
        <position position="8"/>
    </location>
    <ligand>
        <name>substrate</name>
    </ligand>
</feature>
<feature type="binding site" evidence="3">
    <location>
        <position position="69"/>
    </location>
    <ligand>
        <name>Mg(2+)</name>
        <dbReference type="ChEBI" id="CHEBI:18420"/>
    </ligand>
</feature>
<feature type="region of interest" description="Disordered" evidence="4">
    <location>
        <begin position="166"/>
        <end position="197"/>
    </location>
</feature>
<dbReference type="PROSITE" id="PS51462">
    <property type="entry name" value="NUDIX"/>
    <property type="match status" value="1"/>
</dbReference>
<dbReference type="Gene3D" id="3.90.79.10">
    <property type="entry name" value="Nucleoside Triphosphate Pyrophosphohydrolase"/>
    <property type="match status" value="1"/>
</dbReference>
<comment type="cofactor">
    <cofactor evidence="3">
        <name>Mg(2+)</name>
        <dbReference type="ChEBI" id="CHEBI:18420"/>
    </cofactor>
    <text evidence="3">Binds 1 Mg(2+) ion per subunit.</text>
</comment>
<feature type="binding site" evidence="3">
    <location>
        <position position="36"/>
    </location>
    <ligand>
        <name>substrate</name>
    </ligand>
</feature>
<feature type="binding site" evidence="3">
    <location>
        <position position="122"/>
    </location>
    <ligand>
        <name>Mg(2+)</name>
        <dbReference type="ChEBI" id="CHEBI:18420"/>
    </ligand>
</feature>
<feature type="compositionally biased region" description="Polar residues" evidence="4">
    <location>
        <begin position="166"/>
        <end position="175"/>
    </location>
</feature>
<dbReference type="GO" id="GO:0000287">
    <property type="term" value="F:magnesium ion binding"/>
    <property type="evidence" value="ECO:0007669"/>
    <property type="project" value="UniProtKB-UniRule"/>
</dbReference>
<evidence type="ECO:0000313" key="8">
    <source>
        <dbReference type="Proteomes" id="UP000222768"/>
    </source>
</evidence>
<feature type="domain" description="Nudix hydrolase" evidence="5">
    <location>
        <begin position="13"/>
        <end position="153"/>
    </location>
</feature>
<dbReference type="PANTHER" id="PTHR43046:SF12">
    <property type="entry name" value="GDP-MANNOSE MANNOSYL HYDROLASE"/>
    <property type="match status" value="1"/>
</dbReference>
<dbReference type="STRING" id="83655.APT61_07710"/>
<reference evidence="7 9" key="3">
    <citation type="submission" date="2019-05" db="EMBL/GenBank/DDBJ databases">
        <authorList>
            <consortium name="Pathogen Informatics"/>
        </authorList>
    </citation>
    <scope>NUCLEOTIDE SEQUENCE [LARGE SCALE GENOMIC DNA]</scope>
    <source>
        <strain evidence="7 9">NCTC13032</strain>
    </source>
</reference>
<evidence type="ECO:0000313" key="9">
    <source>
        <dbReference type="Proteomes" id="UP000310719"/>
    </source>
</evidence>
<comment type="subunit">
    <text evidence="3">Homodimer.</text>
</comment>
<dbReference type="Proteomes" id="UP000310719">
    <property type="component" value="Chromosome"/>
</dbReference>
<evidence type="ECO:0000256" key="4">
    <source>
        <dbReference type="SAM" id="MobiDB-lite"/>
    </source>
</evidence>
<feature type="binding site" evidence="3">
    <location>
        <position position="49"/>
    </location>
    <ligand>
        <name>Mg(2+)</name>
        <dbReference type="ChEBI" id="CHEBI:18420"/>
    </ligand>
</feature>
<dbReference type="HAMAP" id="MF_00941">
    <property type="entry name" value="GDPMH_gmm"/>
    <property type="match status" value="1"/>
</dbReference>
<dbReference type="InterPro" id="IPR020084">
    <property type="entry name" value="NUDIX_hydrolase_CS"/>
</dbReference>
<dbReference type="PANTHER" id="PTHR43046">
    <property type="entry name" value="GDP-MANNOSE MANNOSYL HYDROLASE"/>
    <property type="match status" value="1"/>
</dbReference>
<dbReference type="KEGG" id="lax:APT61_07710"/>
<dbReference type="Pfam" id="PF00293">
    <property type="entry name" value="NUDIX"/>
    <property type="match status" value="1"/>
</dbReference>
<dbReference type="GO" id="GO:0030145">
    <property type="term" value="F:manganese ion binding"/>
    <property type="evidence" value="ECO:0007669"/>
    <property type="project" value="InterPro"/>
</dbReference>
<evidence type="ECO:0000256" key="2">
    <source>
        <dbReference type="ARBA" id="ARBA00022842"/>
    </source>
</evidence>
<keyword evidence="1 3" id="KW-0378">Hydrolase</keyword>
<dbReference type="Proteomes" id="UP000222768">
    <property type="component" value="Unassembled WGS sequence"/>
</dbReference>
<reference evidence="6" key="1">
    <citation type="submission" date="2017-09" db="EMBL/GenBank/DDBJ databases">
        <title>FDA dAtabase for Regulatory Grade micrObial Sequences (FDA-ARGOS): Supporting development and validation of Infectious Disease Dx tests.</title>
        <authorList>
            <person name="Minogue T."/>
            <person name="Wolcott M."/>
            <person name="Wasieloski L."/>
            <person name="Aguilar W."/>
            <person name="Moore D."/>
            <person name="Tallon L.J."/>
            <person name="Sadzewicz L."/>
            <person name="Ott S."/>
            <person name="Zhao X."/>
            <person name="Nagaraj S."/>
            <person name="Vavikolanu K."/>
            <person name="Aluvathingal J."/>
            <person name="Nadendla S."/>
            <person name="Sichtig H."/>
        </authorList>
    </citation>
    <scope>NUCLEOTIDE SEQUENCE</scope>
    <source>
        <strain evidence="6">FDAARGOS_404</strain>
    </source>
</reference>
<evidence type="ECO:0000313" key="7">
    <source>
        <dbReference type="EMBL" id="VTP71145.1"/>
    </source>
</evidence>
<dbReference type="InterPro" id="IPR000086">
    <property type="entry name" value="NUDIX_hydrolase_dom"/>
</dbReference>
<dbReference type="SUPFAM" id="SSF55811">
    <property type="entry name" value="Nudix"/>
    <property type="match status" value="1"/>
</dbReference>
<evidence type="ECO:0000256" key="1">
    <source>
        <dbReference type="ARBA" id="ARBA00022801"/>
    </source>
</evidence>
<sequence length="197" mass="22214">MFLSQEDFATVVRSTPLISIDLIVENERGEFLLGQRTNRPAQGYWFVPGGRVQKDETLENAFARLTQAELGLRLPMTAGQFYGVWQHFYDDNFSGTDFTTHYVVLGYRLQVNEADLRLPDAQHDDYRWLKPDALLASDNVHDNSRAYFLADRQAGVPGCYTKSFSLNQGGKSGNPQELAEASDWGEQTQPTQSQVEG</sequence>
<name>A0A4U9I446_9ENTR</name>
<dbReference type="InterPro" id="IPR015797">
    <property type="entry name" value="NUDIX_hydrolase-like_dom_sf"/>
</dbReference>
<dbReference type="EMBL" id="LR590464">
    <property type="protein sequence ID" value="VTP71145.1"/>
    <property type="molecule type" value="Genomic_DNA"/>
</dbReference>
<dbReference type="GO" id="GO:0008727">
    <property type="term" value="F:GDP-mannose mannosyl hydrolase activity"/>
    <property type="evidence" value="ECO:0007669"/>
    <property type="project" value="UniProtKB-UniRule"/>
</dbReference>
<comment type="similarity">
    <text evidence="3">Belongs to the Nudix hydrolase family.</text>
</comment>
<feature type="binding site" evidence="3">
    <location>
        <begin position="2"/>
        <end position="3"/>
    </location>
    <ligand>
        <name>substrate</name>
    </ligand>
</feature>
<dbReference type="NCBIfam" id="NF011963">
    <property type="entry name" value="PRK15434.1"/>
    <property type="match status" value="1"/>
</dbReference>
<evidence type="ECO:0000313" key="6">
    <source>
        <dbReference type="EMBL" id="PHH05065.1"/>
    </source>
</evidence>
<keyword evidence="3" id="KW-0479">Metal-binding</keyword>
<gene>
    <name evidence="3 7" type="primary">gmm</name>
    <name evidence="6" type="ORF">CRX53_14420</name>
    <name evidence="7" type="ORF">NCTC13032_04883</name>
</gene>
<comment type="function">
    <text evidence="3">Hydrolyzes GDP-mannose.</text>
</comment>
<evidence type="ECO:0000259" key="5">
    <source>
        <dbReference type="PROSITE" id="PS51462"/>
    </source>
</evidence>